<evidence type="ECO:0000256" key="1">
    <source>
        <dbReference type="ARBA" id="ARBA00006484"/>
    </source>
</evidence>
<name>A0A542YQS3_9MICO</name>
<reference evidence="3 4" key="1">
    <citation type="submission" date="2019-06" db="EMBL/GenBank/DDBJ databases">
        <title>Sequencing the genomes of 1000 actinobacteria strains.</title>
        <authorList>
            <person name="Klenk H.-P."/>
        </authorList>
    </citation>
    <scope>NUCLEOTIDE SEQUENCE [LARGE SCALE GENOMIC DNA]</scope>
    <source>
        <strain evidence="3 4">DSM 12335</strain>
    </source>
</reference>
<gene>
    <name evidence="3" type="ORF">FB467_1528</name>
</gene>
<organism evidence="3 4">
    <name type="scientific">Ornithinicoccus hortensis</name>
    <dbReference type="NCBI Taxonomy" id="82346"/>
    <lineage>
        <taxon>Bacteria</taxon>
        <taxon>Bacillati</taxon>
        <taxon>Actinomycetota</taxon>
        <taxon>Actinomycetes</taxon>
        <taxon>Micrococcales</taxon>
        <taxon>Intrasporangiaceae</taxon>
        <taxon>Ornithinicoccus</taxon>
    </lineage>
</organism>
<dbReference type="GO" id="GO:0016491">
    <property type="term" value="F:oxidoreductase activity"/>
    <property type="evidence" value="ECO:0007669"/>
    <property type="project" value="UniProtKB-KW"/>
</dbReference>
<evidence type="ECO:0000256" key="2">
    <source>
        <dbReference type="ARBA" id="ARBA00023002"/>
    </source>
</evidence>
<comment type="similarity">
    <text evidence="1">Belongs to the short-chain dehydrogenases/reductases (SDR) family.</text>
</comment>
<dbReference type="InterPro" id="IPR002347">
    <property type="entry name" value="SDR_fam"/>
</dbReference>
<dbReference type="PANTHER" id="PTHR44196:SF1">
    <property type="entry name" value="DEHYDROGENASE_REDUCTASE SDR FAMILY MEMBER 7B"/>
    <property type="match status" value="1"/>
</dbReference>
<dbReference type="RefSeq" id="WP_141784558.1">
    <property type="nucleotide sequence ID" value="NZ_BAAAIK010000002.1"/>
</dbReference>
<dbReference type="Gene3D" id="3.40.50.720">
    <property type="entry name" value="NAD(P)-binding Rossmann-like Domain"/>
    <property type="match status" value="1"/>
</dbReference>
<evidence type="ECO:0000313" key="4">
    <source>
        <dbReference type="Proteomes" id="UP000319516"/>
    </source>
</evidence>
<protein>
    <submittedName>
        <fullName evidence="3">Short-subunit dehydrogenase</fullName>
    </submittedName>
</protein>
<dbReference type="GO" id="GO:0016020">
    <property type="term" value="C:membrane"/>
    <property type="evidence" value="ECO:0007669"/>
    <property type="project" value="TreeGrafter"/>
</dbReference>
<keyword evidence="2" id="KW-0560">Oxidoreductase</keyword>
<sequence length="258" mass="26512">MRLLGSTVWVVGASSGIGAALARELQARSARVAVSARDGAKLARVAGGTMTVVPVDVTDRAAVREAAGLVEAAVGPPDAVVVCSGLWEQGRPGELDLDSFTKHLDTNVLGMATCIAEVLPGMRERGHGSIVGVASVAGYRGLPGAEAYGACKAAQINLLESLRAGLHGTGVRVQTVCPGFVDTPMTSANTFPMPFIITAGQAARAIADGMAKDRSEIVFPLRMAVLMKAARLVPVGLWARLAAPSGTSKTTTTTKEHA</sequence>
<keyword evidence="4" id="KW-1185">Reference proteome</keyword>
<proteinExistence type="inferred from homology"/>
<dbReference type="Proteomes" id="UP000319516">
    <property type="component" value="Unassembled WGS sequence"/>
</dbReference>
<accession>A0A542YQS3</accession>
<dbReference type="Pfam" id="PF00106">
    <property type="entry name" value="adh_short"/>
    <property type="match status" value="1"/>
</dbReference>
<dbReference type="PRINTS" id="PR00081">
    <property type="entry name" value="GDHRDH"/>
</dbReference>
<dbReference type="EMBL" id="VFOP01000001">
    <property type="protein sequence ID" value="TQL50419.1"/>
    <property type="molecule type" value="Genomic_DNA"/>
</dbReference>
<dbReference type="AlphaFoldDB" id="A0A542YQS3"/>
<dbReference type="OrthoDB" id="9797538at2"/>
<dbReference type="SUPFAM" id="SSF51735">
    <property type="entry name" value="NAD(P)-binding Rossmann-fold domains"/>
    <property type="match status" value="1"/>
</dbReference>
<dbReference type="InterPro" id="IPR036291">
    <property type="entry name" value="NAD(P)-bd_dom_sf"/>
</dbReference>
<dbReference type="PANTHER" id="PTHR44196">
    <property type="entry name" value="DEHYDROGENASE/REDUCTASE SDR FAMILY MEMBER 7B"/>
    <property type="match status" value="1"/>
</dbReference>
<evidence type="ECO:0000313" key="3">
    <source>
        <dbReference type="EMBL" id="TQL50419.1"/>
    </source>
</evidence>
<comment type="caution">
    <text evidence="3">The sequence shown here is derived from an EMBL/GenBank/DDBJ whole genome shotgun (WGS) entry which is preliminary data.</text>
</comment>